<dbReference type="KEGG" id="phao:HF685_10010"/>
<evidence type="ECO:0008006" key="3">
    <source>
        <dbReference type="Google" id="ProtNLM"/>
    </source>
</evidence>
<dbReference type="RefSeq" id="WP_168819688.1">
    <property type="nucleotide sequence ID" value="NZ_CP051217.1"/>
</dbReference>
<keyword evidence="2" id="KW-1185">Reference proteome</keyword>
<gene>
    <name evidence="1" type="ORF">HF685_10010</name>
</gene>
<reference evidence="1 2" key="1">
    <citation type="submission" date="2020-04" db="EMBL/GenBank/DDBJ databases">
        <title>Genome sequence for Sphingorhabdus sp. strain M1.</title>
        <authorList>
            <person name="Park S.-J."/>
        </authorList>
    </citation>
    <scope>NUCLEOTIDE SEQUENCE [LARGE SCALE GENOMIC DNA]</scope>
    <source>
        <strain evidence="1 2">JK6</strain>
    </source>
</reference>
<proteinExistence type="predicted"/>
<evidence type="ECO:0000313" key="1">
    <source>
        <dbReference type="EMBL" id="QJB69569.1"/>
    </source>
</evidence>
<dbReference type="AlphaFoldDB" id="A0A6H2DLM8"/>
<dbReference type="EMBL" id="CP051217">
    <property type="protein sequence ID" value="QJB69569.1"/>
    <property type="molecule type" value="Genomic_DNA"/>
</dbReference>
<sequence length="374" mass="41031">MLTKGDDYPLHQTPEPMAVSGGNRNFYDRYFFNGYSADGSIFFAAALGVYPQLDIMDAAFCVSIGGWQHNLRASKRMSSERLDLEVGPIRIEIIEPLQTIRLIVSADTTGSGCPITADITFTARHNPIKEPRFTRREGPRLMMDYTRMTQNGAWSGAITMAGKEIKLSPDIHFGTRDRSWGVRPIGAPESQPPPAGAFPQFWWLWTPLNFPGHACFFHSNDDGEGLPWNRRGVIDNIAQNAGVVSGEFEPSEIGLSYFLGTRRIKQIDVPTGAGTLSIAPRSGKDARTFYMSGLGYMHPTWGHGMDHGALEVGYDVMDLSKIPAHDMLYLHIQALSDAILASGDYRHDGIGVVEQLFVGPHAASGLAGMLDGIT</sequence>
<dbReference type="Proteomes" id="UP000501600">
    <property type="component" value="Chromosome"/>
</dbReference>
<evidence type="ECO:0000313" key="2">
    <source>
        <dbReference type="Proteomes" id="UP000501600"/>
    </source>
</evidence>
<organism evidence="1 2">
    <name type="scientific">Parasphingorhabdus halotolerans</name>
    <dbReference type="NCBI Taxonomy" id="2725558"/>
    <lineage>
        <taxon>Bacteria</taxon>
        <taxon>Pseudomonadati</taxon>
        <taxon>Pseudomonadota</taxon>
        <taxon>Alphaproteobacteria</taxon>
        <taxon>Sphingomonadales</taxon>
        <taxon>Sphingomonadaceae</taxon>
        <taxon>Parasphingorhabdus</taxon>
    </lineage>
</organism>
<protein>
    <recommendedName>
        <fullName evidence="3">Hydroxyneurosporene synthase (CrtC)</fullName>
    </recommendedName>
</protein>
<accession>A0A6H2DLM8</accession>
<name>A0A6H2DLM8_9SPHN</name>